<dbReference type="InterPro" id="IPR023696">
    <property type="entry name" value="Ureohydrolase_dom_sf"/>
</dbReference>
<evidence type="ECO:0000259" key="6">
    <source>
        <dbReference type="Pfam" id="PF00850"/>
    </source>
</evidence>
<dbReference type="GO" id="GO:0004407">
    <property type="term" value="F:histone deacetylase activity"/>
    <property type="evidence" value="ECO:0007669"/>
    <property type="project" value="TreeGrafter"/>
</dbReference>
<dbReference type="AlphaFoldDB" id="A0A9J7AQR7"/>
<keyword evidence="4" id="KW-0378">Hydrolase</keyword>
<dbReference type="GO" id="GO:0040029">
    <property type="term" value="P:epigenetic regulation of gene expression"/>
    <property type="evidence" value="ECO:0007669"/>
    <property type="project" value="TreeGrafter"/>
</dbReference>
<comment type="cofactor">
    <cofactor evidence="1">
        <name>Zn(2+)</name>
        <dbReference type="ChEBI" id="CHEBI:29105"/>
    </cofactor>
</comment>
<keyword evidence="3" id="KW-0479">Metal-binding</keyword>
<accession>A0A9J7AQR7</accession>
<dbReference type="CDD" id="cd10001">
    <property type="entry name" value="HDAC_classII_APAH"/>
    <property type="match status" value="1"/>
</dbReference>
<gene>
    <name evidence="7" type="ORF">NUH88_14905</name>
</gene>
<evidence type="ECO:0000256" key="2">
    <source>
        <dbReference type="ARBA" id="ARBA00005947"/>
    </source>
</evidence>
<keyword evidence="8" id="KW-1185">Reference proteome</keyword>
<dbReference type="PANTHER" id="PTHR10625">
    <property type="entry name" value="HISTONE DEACETYLASE HDAC1-RELATED"/>
    <property type="match status" value="1"/>
</dbReference>
<feature type="domain" description="Histone deacetylase" evidence="6">
    <location>
        <begin position="27"/>
        <end position="342"/>
    </location>
</feature>
<evidence type="ECO:0000256" key="3">
    <source>
        <dbReference type="ARBA" id="ARBA00022723"/>
    </source>
</evidence>
<protein>
    <submittedName>
        <fullName evidence="7">Histone deacetylase family protein</fullName>
    </submittedName>
</protein>
<dbReference type="InterPro" id="IPR000286">
    <property type="entry name" value="HDACs"/>
</dbReference>
<evidence type="ECO:0000256" key="1">
    <source>
        <dbReference type="ARBA" id="ARBA00001947"/>
    </source>
</evidence>
<organism evidence="7 8">
    <name type="scientific">Nisaea acidiphila</name>
    <dbReference type="NCBI Taxonomy" id="1862145"/>
    <lineage>
        <taxon>Bacteria</taxon>
        <taxon>Pseudomonadati</taxon>
        <taxon>Pseudomonadota</taxon>
        <taxon>Alphaproteobacteria</taxon>
        <taxon>Rhodospirillales</taxon>
        <taxon>Thalassobaculaceae</taxon>
        <taxon>Nisaea</taxon>
    </lineage>
</organism>
<dbReference type="Proteomes" id="UP001060336">
    <property type="component" value="Chromosome"/>
</dbReference>
<dbReference type="Gene3D" id="3.40.800.20">
    <property type="entry name" value="Histone deacetylase domain"/>
    <property type="match status" value="1"/>
</dbReference>
<evidence type="ECO:0000313" key="8">
    <source>
        <dbReference type="Proteomes" id="UP001060336"/>
    </source>
</evidence>
<sequence>MRVVYTEGHAAHAPKRFIMRGEIGQSPEKPERAEILLTAAREAGHELIAAKPHGVGPAARIHDGGYLDFLENGWARWCELPNHADEIIPNVHSGRNMHQPPQHVVAEAGHYQADTACPIGPGTWEGALASSDVAVTAADLLCDDIEAGDRGAYLYALCRPPGHHAYADQAGGFCFLNNSAIAAQRLRDRGAAKVAILDVDVHHGNGTQGIFYTRGDVLTVSLHGDPAVYYPFFTGFAHETGEGAGAGANINYPLPKDTSDEAYLAILEDALETVATFKPDALVVALGLDASEADPLAFCKITTDGFRRMGQVIAGAGYPSLLVQEGGYISDQLGANLAAFLAGFEGNRA</sequence>
<evidence type="ECO:0000256" key="5">
    <source>
        <dbReference type="ARBA" id="ARBA00022833"/>
    </source>
</evidence>
<proteinExistence type="inferred from homology"/>
<dbReference type="RefSeq" id="WP_257767194.1">
    <property type="nucleotide sequence ID" value="NZ_CP102480.1"/>
</dbReference>
<evidence type="ECO:0000256" key="4">
    <source>
        <dbReference type="ARBA" id="ARBA00022801"/>
    </source>
</evidence>
<dbReference type="SUPFAM" id="SSF52768">
    <property type="entry name" value="Arginase/deacetylase"/>
    <property type="match status" value="1"/>
</dbReference>
<dbReference type="KEGG" id="naci:NUH88_14905"/>
<reference evidence="7" key="1">
    <citation type="submission" date="2022-08" db="EMBL/GenBank/DDBJ databases">
        <title>Nisaea acidiphila sp. nov., isolated from a marine algal debris and emended description of the genus Nisaea Urios et al. 2008.</title>
        <authorList>
            <person name="Kwon K."/>
        </authorList>
    </citation>
    <scope>NUCLEOTIDE SEQUENCE</scope>
    <source>
        <strain evidence="7">MEBiC11861</strain>
    </source>
</reference>
<dbReference type="PANTHER" id="PTHR10625:SF17">
    <property type="entry name" value="HISTONE DEACETYLASE 8"/>
    <property type="match status" value="1"/>
</dbReference>
<name>A0A9J7AQR7_9PROT</name>
<dbReference type="Pfam" id="PF00850">
    <property type="entry name" value="Hist_deacetyl"/>
    <property type="match status" value="1"/>
</dbReference>
<dbReference type="GO" id="GO:0046872">
    <property type="term" value="F:metal ion binding"/>
    <property type="evidence" value="ECO:0007669"/>
    <property type="project" value="UniProtKB-KW"/>
</dbReference>
<dbReference type="GO" id="GO:0016787">
    <property type="term" value="F:hydrolase activity"/>
    <property type="evidence" value="ECO:0007669"/>
    <property type="project" value="UniProtKB-KW"/>
</dbReference>
<keyword evidence="5" id="KW-0862">Zinc</keyword>
<dbReference type="InterPro" id="IPR023801">
    <property type="entry name" value="His_deacetylse_dom"/>
</dbReference>
<dbReference type="InterPro" id="IPR037138">
    <property type="entry name" value="His_deacetylse_dom_sf"/>
</dbReference>
<dbReference type="PRINTS" id="PR01270">
    <property type="entry name" value="HDASUPER"/>
</dbReference>
<dbReference type="EMBL" id="CP102480">
    <property type="protein sequence ID" value="UUX48692.1"/>
    <property type="molecule type" value="Genomic_DNA"/>
</dbReference>
<comment type="similarity">
    <text evidence="2">Belongs to the histone deacetylase family.</text>
</comment>
<evidence type="ECO:0000313" key="7">
    <source>
        <dbReference type="EMBL" id="UUX48692.1"/>
    </source>
</evidence>